<dbReference type="Proteomes" id="UP000290819">
    <property type="component" value="Unassembled WGS sequence"/>
</dbReference>
<dbReference type="AlphaFoldDB" id="A0A4Q1VJC1"/>
<reference evidence="1 2" key="1">
    <citation type="submission" date="2017-03" db="EMBL/GenBank/DDBJ databases">
        <authorList>
            <person name="Safronova V.I."/>
            <person name="Sazanova A.L."/>
            <person name="Chirak E.R."/>
        </authorList>
    </citation>
    <scope>NUCLEOTIDE SEQUENCE [LARGE SCALE GENOMIC DNA]</scope>
    <source>
        <strain evidence="1 2">Opo-243</strain>
    </source>
</reference>
<organism evidence="1 2">
    <name type="scientific">Bradyrhizobium betae</name>
    <dbReference type="NCBI Taxonomy" id="244734"/>
    <lineage>
        <taxon>Bacteria</taxon>
        <taxon>Pseudomonadati</taxon>
        <taxon>Pseudomonadota</taxon>
        <taxon>Alphaproteobacteria</taxon>
        <taxon>Hyphomicrobiales</taxon>
        <taxon>Nitrobacteraceae</taxon>
        <taxon>Bradyrhizobium</taxon>
    </lineage>
</organism>
<sequence length="327" mass="36469">MVFGKEDGRLAIDFREIKTSIGKGQVMAAKTDAVLDVKTNAFLESFVTGPLKDAIVLLAAKRAMLREDIGELRTLALGSSHGDHGFDPQFCDESFNLCSRTQDLKHSYALYETTSKLAPNLKNIIVFYSVFSAGFFMENTRSEKILSPALNGLFSLGLKYEENRFAALSEQIRDAFIDVVIQLEGKHGFLPKWVQIITPDTYGAARRANDHLKWPSSDANQYLIKIIRLARHLKHNLCIVIPPVRSDYREAVGPRSTKLFQELMDICGEFQISSVLNCYDGVGFPDEYFGDFDHLLPEGTGPRILTRAIDARLRATSAAGPICQARS</sequence>
<evidence type="ECO:0000313" key="1">
    <source>
        <dbReference type="EMBL" id="RXT50654.1"/>
    </source>
</evidence>
<keyword evidence="2" id="KW-1185">Reference proteome</keyword>
<dbReference type="EMBL" id="MZXW01000013">
    <property type="protein sequence ID" value="RXT50654.1"/>
    <property type="molecule type" value="Genomic_DNA"/>
</dbReference>
<gene>
    <name evidence="1" type="ORF">B5V03_06635</name>
</gene>
<comment type="caution">
    <text evidence="1">The sequence shown here is derived from an EMBL/GenBank/DDBJ whole genome shotgun (WGS) entry which is preliminary data.</text>
</comment>
<protein>
    <recommendedName>
        <fullName evidence="3">SGNH/GDSL hydrolase family protein</fullName>
    </recommendedName>
</protein>
<accession>A0A4Q1VJC1</accession>
<proteinExistence type="predicted"/>
<evidence type="ECO:0008006" key="3">
    <source>
        <dbReference type="Google" id="ProtNLM"/>
    </source>
</evidence>
<dbReference type="OrthoDB" id="6805579at2"/>
<name>A0A4Q1VJC1_9BRAD</name>
<dbReference type="RefSeq" id="WP_129268471.1">
    <property type="nucleotide sequence ID" value="NZ_MZXW01000013.1"/>
</dbReference>
<evidence type="ECO:0000313" key="2">
    <source>
        <dbReference type="Proteomes" id="UP000290819"/>
    </source>
</evidence>